<dbReference type="SUPFAM" id="SSF64268">
    <property type="entry name" value="PX domain"/>
    <property type="match status" value="1"/>
</dbReference>
<proteinExistence type="predicted"/>
<dbReference type="Pfam" id="PF08628">
    <property type="entry name" value="Nexin_C"/>
    <property type="match status" value="1"/>
</dbReference>
<dbReference type="PROSITE" id="PS01036">
    <property type="entry name" value="HSP70_3"/>
    <property type="match status" value="1"/>
</dbReference>
<feature type="domain" description="PXA" evidence="7">
    <location>
        <begin position="119"/>
        <end position="312"/>
    </location>
</feature>
<dbReference type="InterPro" id="IPR003114">
    <property type="entry name" value="Phox_assoc"/>
</dbReference>
<dbReference type="Gene3D" id="3.90.640.10">
    <property type="entry name" value="Actin, Chain A, domain 4"/>
    <property type="match status" value="1"/>
</dbReference>
<gene>
    <name evidence="8" type="ORF">WJX72_010915</name>
</gene>
<evidence type="ECO:0000256" key="2">
    <source>
        <dbReference type="ARBA" id="ARBA00022824"/>
    </source>
</evidence>
<evidence type="ECO:0000256" key="5">
    <source>
        <dbReference type="SAM" id="Phobius"/>
    </source>
</evidence>
<dbReference type="Pfam" id="PF00787">
    <property type="entry name" value="PX"/>
    <property type="match status" value="1"/>
</dbReference>
<dbReference type="FunFam" id="3.90.640.10:FF:000002">
    <property type="entry name" value="Heat shock 70 kDa"/>
    <property type="match status" value="1"/>
</dbReference>
<reference evidence="8 9" key="1">
    <citation type="journal article" date="2024" name="Nat. Commun.">
        <title>Phylogenomics reveals the evolutionary origins of lichenization in chlorophyte algae.</title>
        <authorList>
            <person name="Puginier C."/>
            <person name="Libourel C."/>
            <person name="Otte J."/>
            <person name="Skaloud P."/>
            <person name="Haon M."/>
            <person name="Grisel S."/>
            <person name="Petersen M."/>
            <person name="Berrin J.G."/>
            <person name="Delaux P.M."/>
            <person name="Dal Grande F."/>
            <person name="Keller J."/>
        </authorList>
    </citation>
    <scope>NUCLEOTIDE SEQUENCE [LARGE SCALE GENOMIC DNA]</scope>
    <source>
        <strain evidence="8 9">SAG 2043</strain>
    </source>
</reference>
<keyword evidence="9" id="KW-1185">Reference proteome</keyword>
<keyword evidence="5" id="KW-1133">Transmembrane helix</keyword>
<dbReference type="FunFam" id="3.30.420.40:FF:000026">
    <property type="entry name" value="Heat shock protein 70"/>
    <property type="match status" value="1"/>
</dbReference>
<dbReference type="InterPro" id="IPR018181">
    <property type="entry name" value="Heat_shock_70_CS"/>
</dbReference>
<feature type="compositionally biased region" description="Low complexity" evidence="4">
    <location>
        <begin position="908"/>
        <end position="930"/>
    </location>
</feature>
<dbReference type="InterPro" id="IPR013937">
    <property type="entry name" value="Sorting_nexin_C"/>
</dbReference>
<keyword evidence="1" id="KW-0547">Nucleotide-binding</keyword>
<dbReference type="PROSITE" id="PS00329">
    <property type="entry name" value="HSP70_2"/>
    <property type="match status" value="1"/>
</dbReference>
<dbReference type="SUPFAM" id="SSF53067">
    <property type="entry name" value="Actin-like ATPase domain"/>
    <property type="match status" value="2"/>
</dbReference>
<evidence type="ECO:0000313" key="8">
    <source>
        <dbReference type="EMBL" id="KAK9807024.1"/>
    </source>
</evidence>
<dbReference type="NCBIfam" id="NF001413">
    <property type="entry name" value="PRK00290.1"/>
    <property type="match status" value="1"/>
</dbReference>
<dbReference type="InterPro" id="IPR043129">
    <property type="entry name" value="ATPase_NBD"/>
</dbReference>
<dbReference type="GO" id="GO:0140662">
    <property type="term" value="F:ATP-dependent protein folding chaperone"/>
    <property type="evidence" value="ECO:0007669"/>
    <property type="project" value="InterPro"/>
</dbReference>
<dbReference type="Pfam" id="PF00012">
    <property type="entry name" value="HSP70"/>
    <property type="match status" value="1"/>
</dbReference>
<keyword evidence="5" id="KW-0472">Membrane</keyword>
<evidence type="ECO:0000313" key="9">
    <source>
        <dbReference type="Proteomes" id="UP001489004"/>
    </source>
</evidence>
<evidence type="ECO:0000256" key="3">
    <source>
        <dbReference type="ARBA" id="ARBA00022840"/>
    </source>
</evidence>
<feature type="domain" description="PX" evidence="6">
    <location>
        <begin position="518"/>
        <end position="629"/>
    </location>
</feature>
<dbReference type="SMART" id="SM00313">
    <property type="entry name" value="PXA"/>
    <property type="match status" value="1"/>
</dbReference>
<keyword evidence="3" id="KW-0067">ATP-binding</keyword>
<protein>
    <recommendedName>
        <fullName evidence="10">Endoplasmic reticulum chaperone BiP</fullName>
    </recommendedName>
</protein>
<dbReference type="PROSITE" id="PS51207">
    <property type="entry name" value="PXA"/>
    <property type="match status" value="1"/>
</dbReference>
<feature type="compositionally biased region" description="Low complexity" evidence="4">
    <location>
        <begin position="350"/>
        <end position="365"/>
    </location>
</feature>
<dbReference type="InterPro" id="IPR036871">
    <property type="entry name" value="PX_dom_sf"/>
</dbReference>
<dbReference type="CDD" id="cd10241">
    <property type="entry name" value="ASKHA_NBD_HSP70_BiP"/>
    <property type="match status" value="1"/>
</dbReference>
<feature type="region of interest" description="Disordered" evidence="4">
    <location>
        <begin position="832"/>
        <end position="935"/>
    </location>
</feature>
<dbReference type="SMART" id="SM00312">
    <property type="entry name" value="PX"/>
    <property type="match status" value="1"/>
</dbReference>
<dbReference type="SUPFAM" id="SSF100920">
    <property type="entry name" value="Heat shock protein 70kD (HSP70), peptide-binding domain"/>
    <property type="match status" value="1"/>
</dbReference>
<evidence type="ECO:0000256" key="1">
    <source>
        <dbReference type="ARBA" id="ARBA00022741"/>
    </source>
</evidence>
<dbReference type="PANTHER" id="PTHR19375">
    <property type="entry name" value="HEAT SHOCK PROTEIN 70KDA"/>
    <property type="match status" value="1"/>
</dbReference>
<feature type="compositionally biased region" description="Low complexity" evidence="4">
    <location>
        <begin position="81"/>
        <end position="91"/>
    </location>
</feature>
<dbReference type="PROSITE" id="PS00297">
    <property type="entry name" value="HSP70_1"/>
    <property type="match status" value="1"/>
</dbReference>
<evidence type="ECO:0008006" key="10">
    <source>
        <dbReference type="Google" id="ProtNLM"/>
    </source>
</evidence>
<comment type="caution">
    <text evidence="8">The sequence shown here is derived from an EMBL/GenBank/DDBJ whole genome shotgun (WGS) entry which is preliminary data.</text>
</comment>
<evidence type="ECO:0000259" key="6">
    <source>
        <dbReference type="PROSITE" id="PS50195"/>
    </source>
</evidence>
<dbReference type="GO" id="GO:0035091">
    <property type="term" value="F:phosphatidylinositol binding"/>
    <property type="evidence" value="ECO:0007669"/>
    <property type="project" value="InterPro"/>
</dbReference>
<dbReference type="Pfam" id="PF02194">
    <property type="entry name" value="PXA"/>
    <property type="match status" value="1"/>
</dbReference>
<dbReference type="EMBL" id="JALJOR010000013">
    <property type="protein sequence ID" value="KAK9807024.1"/>
    <property type="molecule type" value="Genomic_DNA"/>
</dbReference>
<dbReference type="InterPro" id="IPR029048">
    <property type="entry name" value="HSP70_C_sf"/>
</dbReference>
<keyword evidence="2" id="KW-0256">Endoplasmic reticulum</keyword>
<dbReference type="Gene3D" id="2.60.34.10">
    <property type="entry name" value="Substrate Binding Domain Of DNAk, Chain A, domain 1"/>
    <property type="match status" value="1"/>
</dbReference>
<dbReference type="FunFam" id="2.60.34.10:FF:000002">
    <property type="entry name" value="Heat shock 70 kDa"/>
    <property type="match status" value="1"/>
</dbReference>
<dbReference type="Gene3D" id="3.30.420.40">
    <property type="match status" value="2"/>
</dbReference>
<dbReference type="InterPro" id="IPR029047">
    <property type="entry name" value="HSP70_peptide-bd_sf"/>
</dbReference>
<dbReference type="Gene3D" id="3.30.1520.10">
    <property type="entry name" value="Phox-like domain"/>
    <property type="match status" value="1"/>
</dbReference>
<dbReference type="GO" id="GO:0005768">
    <property type="term" value="C:endosome"/>
    <property type="evidence" value="ECO:0007669"/>
    <property type="project" value="UniProtKB-ARBA"/>
</dbReference>
<evidence type="ECO:0000259" key="7">
    <source>
        <dbReference type="PROSITE" id="PS51207"/>
    </source>
</evidence>
<dbReference type="SUPFAM" id="SSF100934">
    <property type="entry name" value="Heat shock protein 70kD (HSP70), C-terminal subdomain"/>
    <property type="match status" value="1"/>
</dbReference>
<feature type="transmembrane region" description="Helical" evidence="5">
    <location>
        <begin position="49"/>
        <end position="67"/>
    </location>
</feature>
<evidence type="ECO:0000256" key="4">
    <source>
        <dbReference type="SAM" id="MobiDB-lite"/>
    </source>
</evidence>
<feature type="region of interest" description="Disordered" evidence="4">
    <location>
        <begin position="81"/>
        <end position="113"/>
    </location>
</feature>
<keyword evidence="5" id="KW-0812">Transmembrane</keyword>
<dbReference type="InterPro" id="IPR042050">
    <property type="entry name" value="BIP_NBD"/>
</dbReference>
<dbReference type="Proteomes" id="UP001489004">
    <property type="component" value="Unassembled WGS sequence"/>
</dbReference>
<dbReference type="Gene3D" id="1.20.1270.10">
    <property type="match status" value="1"/>
</dbReference>
<sequence>MAEKVAPQPPATAPLDASYVVERSLNQIAKLSLLAWILAWALTKTSAYIWLNLPIAILLIGGLRWVLVQLDIRTRKAAATAKDTAKKQQQQLLEEHSPAPHRTQSSAKPDNRWREQVSAPVVEHAWETLCGSILQEFVYDMWYAVLTPDREFPKEIRRILNSAFGEMAARGRKVDLRRMLVGDISELVMEQIELYRDTRESILQGMDETGFARMTPQARERALVAEMKADKNLHPALWPPDDSPLILGHYKVMKQISEGMVVFMLGRTDHATPMLRVVARELLASCVLRSFISFFTPYNANKLVLSALQERVQRKQLDLEEAAAKASVSSGKPEPMKGHWEFEQRARQSAQLEEAAAHAAKAAKQAQRERMQRHEPASRHHTPRHAEVHLTPRPSLADYLAAEAGIKRASSDASIVQHRSDSDGWEEVPTSTAALAATPAARHSQPDSAPPSAPASARTTPRASRSYDDNDPDLYLGHTDGRVQSLADSTGSLDGGLAHPAGGSGGSGLQHSRSGFTGRPRAKVVAADLNSEGSKDFVMYKIRVADSAGEWTVSRRFRSFESLHRQLRERPDYGLKLPPKRIFNHSQTVEFVEERRQQLDQYLQAILANPQLAGAKEVWEFLSAWSEYYGQDSDSGFFKVLGDRVATANYNMRRAVGDMVDEMDNKRKKSIAILTRKSAQDGRQYTDDGEGQAMRSQSGSWPRDLDKAGGPSPPRPPNSSARPPVQDLPSEVWDRPGSKQSARPQSLAPQDLFKSASTFLQKAAGEGARKMQKMSSALAGDKEAPAMQAYRALSIAAGTTHHRRARSQPDAGVDDIDSIPIFHMASVLEFDTGSRPRTPETPEAVDAAAVTSTSGRASAVPADHSTQQAAAMRRSDSAKAASRFRPDARLGRTETGSAVELSGSDQLPASGPAAATSTASTSASEAQAEACPSRPQADIGHLEAPAAQQNSAPIVAVPSTSYVGDTGAASSLRAAQPAAKADDGEAGCMSRLDWEESAGISSPLYEIVDVVFHLQSRGFFRRQVFGVARQVLSLVAGDAIDEYLLSQLRMLRQEHTLARIIHGLQNMLWPGGAWYQSLPSHQQPEPALPRWCTKPEHFMGPEPPHPIDADEVREAVWDLLMRRAPPALLRIVGKQVYESGMDDLFEMLQSTAFMHQIGYGLLKILVVNLIPELKPLFRQIERGPYEDLGHRAAKMRANSGLLVAGCLLCLLAVPTLSKPKAEEPKETLGDVVGIDLGTTFSCVAVFKDGKVVIIPNDQGNRITPSYVAFTDTERLIGDAAKNQAATNPNRTIYDVKRLIGRNYKDKEVQRDAKMVAYDVVDKGGKPNIQVQATGGQTKQFSPEEVSAMVLTKMKETAEDFLGKPVKNAVVTVPAYFNDAQRQATKDAGTIAGLNVVRIINEPTAAALAYGLDKQGAEQDILVFDLGGGTFDVSVLTIDEGVFEVLATAGDTHLGGEDFDHRVMDYFVKLVKKKYGVDISQDPRALAKLRREVERAKRALSSQHQVRVEVESLAEGVDLSEPLTRARFEELNSDLFKKTMGPIKRALGDAKKKPEDIHQIVLVGGSTRIPKIQQMIKDYFGGKEPNKGVNPDEAVCFGAAVQGGILSGQGGEQTSGIVLVDVAPLSLGIETVGGVQTNMIPRGTTIPTKKTQTFTTYQDNQPTVSIKVYEGERAMTKDNHLLGKFDLTGIPPAPRGVPQIDVTFEVDANGIMQVAAKDKGTGKAERITITNEKGRLSEEQIQRMVKEAEEYAEEDRQLKAKIDSRNKLETFCYNMKATLDDKLGDKLSEDEKEKIKTAVEETSEWLEESPDADVDEYEEKLKELEDLTNPIISAAYQAAGGDSGAADEDLEDHDEL</sequence>
<accession>A0AAW1PBC3</accession>
<feature type="compositionally biased region" description="Low complexity" evidence="4">
    <location>
        <begin position="454"/>
        <end position="464"/>
    </location>
</feature>
<feature type="region of interest" description="Disordered" evidence="4">
    <location>
        <begin position="676"/>
        <end position="750"/>
    </location>
</feature>
<name>A0AAW1PBC3_9CHLO</name>
<feature type="compositionally biased region" description="Low complexity" evidence="4">
    <location>
        <begin position="429"/>
        <end position="441"/>
    </location>
</feature>
<feature type="compositionally biased region" description="Polar residues" evidence="4">
    <location>
        <begin position="738"/>
        <end position="748"/>
    </location>
</feature>
<dbReference type="GO" id="GO:0005524">
    <property type="term" value="F:ATP binding"/>
    <property type="evidence" value="ECO:0007669"/>
    <property type="project" value="UniProtKB-KW"/>
</dbReference>
<dbReference type="InterPro" id="IPR001683">
    <property type="entry name" value="PX_dom"/>
</dbReference>
<feature type="region of interest" description="Disordered" evidence="4">
    <location>
        <begin position="408"/>
        <end position="517"/>
    </location>
</feature>
<feature type="region of interest" description="Disordered" evidence="4">
    <location>
        <begin position="344"/>
        <end position="392"/>
    </location>
</feature>
<dbReference type="PRINTS" id="PR00301">
    <property type="entry name" value="HEATSHOCK70"/>
</dbReference>
<dbReference type="PROSITE" id="PS50195">
    <property type="entry name" value="PX"/>
    <property type="match status" value="1"/>
</dbReference>
<feature type="compositionally biased region" description="Basic and acidic residues" evidence="4">
    <location>
        <begin position="366"/>
        <end position="390"/>
    </location>
</feature>
<dbReference type="InterPro" id="IPR013126">
    <property type="entry name" value="Hsp_70_fam"/>
</dbReference>
<organism evidence="8 9">
    <name type="scientific">[Myrmecia] bisecta</name>
    <dbReference type="NCBI Taxonomy" id="41462"/>
    <lineage>
        <taxon>Eukaryota</taxon>
        <taxon>Viridiplantae</taxon>
        <taxon>Chlorophyta</taxon>
        <taxon>core chlorophytes</taxon>
        <taxon>Trebouxiophyceae</taxon>
        <taxon>Trebouxiales</taxon>
        <taxon>Trebouxiaceae</taxon>
        <taxon>Myrmecia</taxon>
    </lineage>
</organism>